<evidence type="ECO:0000256" key="1">
    <source>
        <dbReference type="ARBA" id="ARBA00004429"/>
    </source>
</evidence>
<feature type="transmembrane region" description="Helical" evidence="10">
    <location>
        <begin position="81"/>
        <end position="111"/>
    </location>
</feature>
<dbReference type="InterPro" id="IPR032523">
    <property type="entry name" value="CcmF_C"/>
</dbReference>
<feature type="transmembrane region" description="Helical" evidence="10">
    <location>
        <begin position="278"/>
        <end position="298"/>
    </location>
</feature>
<evidence type="ECO:0000256" key="8">
    <source>
        <dbReference type="ARBA" id="ARBA00023136"/>
    </source>
</evidence>
<dbReference type="PANTHER" id="PTHR43653">
    <property type="entry name" value="CYTOCHROME C ASSEMBLY PROTEIN-RELATED"/>
    <property type="match status" value="1"/>
</dbReference>
<feature type="transmembrane region" description="Helical" evidence="10">
    <location>
        <begin position="310"/>
        <end position="330"/>
    </location>
</feature>
<dbReference type="GO" id="GO:0017004">
    <property type="term" value="P:cytochrome complex assembly"/>
    <property type="evidence" value="ECO:0007669"/>
    <property type="project" value="UniProtKB-KW"/>
</dbReference>
<feature type="transmembrane region" description="Helical" evidence="10">
    <location>
        <begin position="176"/>
        <end position="196"/>
    </location>
</feature>
<protein>
    <recommendedName>
        <fullName evidence="14">Cytochrome c assembly protein domain-containing protein</fullName>
    </recommendedName>
</protein>
<proteinExistence type="inferred from homology"/>
<evidence type="ECO:0000256" key="6">
    <source>
        <dbReference type="ARBA" id="ARBA00022748"/>
    </source>
</evidence>
<gene>
    <name evidence="13" type="ORF">METZ01_LOCUS69416</name>
</gene>
<dbReference type="GO" id="GO:0005886">
    <property type="term" value="C:plasma membrane"/>
    <property type="evidence" value="ECO:0007669"/>
    <property type="project" value="UniProtKB-SubCell"/>
</dbReference>
<comment type="subcellular location">
    <subcellularLocation>
        <location evidence="1">Cell inner membrane</location>
        <topology evidence="1">Multi-pass membrane protein</topology>
    </subcellularLocation>
</comment>
<keyword evidence="7 10" id="KW-1133">Transmembrane helix</keyword>
<dbReference type="EMBL" id="UINC01004745">
    <property type="protein sequence ID" value="SVA16562.1"/>
    <property type="molecule type" value="Genomic_DNA"/>
</dbReference>
<keyword evidence="4" id="KW-0997">Cell inner membrane</keyword>
<evidence type="ECO:0000313" key="13">
    <source>
        <dbReference type="EMBL" id="SVA16562.1"/>
    </source>
</evidence>
<evidence type="ECO:0000256" key="9">
    <source>
        <dbReference type="ARBA" id="ARBA00037230"/>
    </source>
</evidence>
<dbReference type="InterPro" id="IPR003567">
    <property type="entry name" value="Cyt_c_biogenesis"/>
</dbReference>
<reference evidence="13" key="1">
    <citation type="submission" date="2018-05" db="EMBL/GenBank/DDBJ databases">
        <authorList>
            <person name="Lanie J.A."/>
            <person name="Ng W.-L."/>
            <person name="Kazmierczak K.M."/>
            <person name="Andrzejewski T.M."/>
            <person name="Davidsen T.M."/>
            <person name="Wayne K.J."/>
            <person name="Tettelin H."/>
            <person name="Glass J.I."/>
            <person name="Rusch D."/>
            <person name="Podicherti R."/>
            <person name="Tsui H.-C.T."/>
            <person name="Winkler M.E."/>
        </authorList>
    </citation>
    <scope>NUCLEOTIDE SEQUENCE</scope>
</reference>
<evidence type="ECO:0000259" key="12">
    <source>
        <dbReference type="Pfam" id="PF16327"/>
    </source>
</evidence>
<dbReference type="PRINTS" id="PR01411">
    <property type="entry name" value="CCMFBIOGNSIS"/>
</dbReference>
<comment type="similarity">
    <text evidence="2">Belongs to the CcmF/CycK/Ccl1/NrfE/CcsA family.</text>
</comment>
<feature type="domain" description="Cytochrome c assembly protein" evidence="11">
    <location>
        <begin position="89"/>
        <end position="296"/>
    </location>
</feature>
<feature type="transmembrane region" description="Helical" evidence="10">
    <location>
        <begin position="498"/>
        <end position="519"/>
    </location>
</feature>
<feature type="transmembrane region" description="Helical" evidence="10">
    <location>
        <begin position="426"/>
        <end position="445"/>
    </location>
</feature>
<dbReference type="InterPro" id="IPR002541">
    <property type="entry name" value="Cyt_c_assembly"/>
</dbReference>
<feature type="transmembrane region" description="Helical" evidence="10">
    <location>
        <begin position="451"/>
        <end position="469"/>
    </location>
</feature>
<keyword evidence="5 10" id="KW-0812">Transmembrane</keyword>
<feature type="transmembrane region" description="Helical" evidence="10">
    <location>
        <begin position="250"/>
        <end position="266"/>
    </location>
</feature>
<name>A0A381TKD3_9ZZZZ</name>
<dbReference type="GO" id="GO:0020037">
    <property type="term" value="F:heme binding"/>
    <property type="evidence" value="ECO:0007669"/>
    <property type="project" value="InterPro"/>
</dbReference>
<feature type="transmembrane region" description="Helical" evidence="10">
    <location>
        <begin position="208"/>
        <end position="230"/>
    </location>
</feature>
<feature type="transmembrane region" description="Helical" evidence="10">
    <location>
        <begin position="394"/>
        <end position="414"/>
    </location>
</feature>
<evidence type="ECO:0000256" key="2">
    <source>
        <dbReference type="ARBA" id="ARBA00009186"/>
    </source>
</evidence>
<dbReference type="AlphaFoldDB" id="A0A381TKD3"/>
<feature type="transmembrane region" description="Helical" evidence="10">
    <location>
        <begin position="6"/>
        <end position="27"/>
    </location>
</feature>
<sequence>MPVYGASLLSLSLSFAVLTIFLIVLFLRRDDDRFFFVAQRTSLGVCFLVTLATMTLLASLLKSDFDVDYVAKYTSLGTPTLYKFTAMWAGQSGSLLFWLFVLCSYSAVVLLQNRNKHQKLMPYVIMTLTVIQAFFLLLVNFVANPFSPVDANFPIQDGLGLNPLLQNPTMAIHPPMLYLGYVGFSVPFAFAVAALCSRQLDVVWVQTIRRWTLFTWLALGIGVLLGGWWAYNELGWGGYWAWDPVENASFMPWLTGTAFIHSIIIQEKKNMLKVWNMILILVTFLLCIFGTFLTRSGIVSSVHSFTESSLGPIFLTFVFLILAVSIYLILTRLDDLKTEKRLESFVSRESGFLFNNVVFVSICFAVLWGTMFPVISEAVTGTQITVGAPFFNQITIPIGLILLFLAGVGPLLAWRKTSKESLIRNFSIPVLTGLGMVTVVMVFGIRAIYPLVTVFLTAFVATSITLEFWRGITVRTRKFGESPFMALVKMISKNRSRYGGYIVHIGIVFMFIGFIGKAFDKDKEWSMSVGEEVQIAGYDIVLSDLNEEERPNHFAWIATLDVIKEGKDVVSLHPEKRIYFHRNPNPDRRQPHSELSLHSTWREDVYSVFGGIDPDKELLTIKIMVNRLVRFVWLGGYLLLLGTVIALWPARRSRRKEN</sequence>
<dbReference type="PRINTS" id="PR01410">
    <property type="entry name" value="CCBIOGENESIS"/>
</dbReference>
<feature type="transmembrane region" description="Helical" evidence="10">
    <location>
        <begin position="34"/>
        <end position="61"/>
    </location>
</feature>
<organism evidence="13">
    <name type="scientific">marine metagenome</name>
    <dbReference type="NCBI Taxonomy" id="408172"/>
    <lineage>
        <taxon>unclassified sequences</taxon>
        <taxon>metagenomes</taxon>
        <taxon>ecological metagenomes</taxon>
    </lineage>
</organism>
<feature type="transmembrane region" description="Helical" evidence="10">
    <location>
        <begin position="631"/>
        <end position="650"/>
    </location>
</feature>
<evidence type="ECO:0000256" key="4">
    <source>
        <dbReference type="ARBA" id="ARBA00022519"/>
    </source>
</evidence>
<accession>A0A381TKD3</accession>
<evidence type="ECO:0000259" key="11">
    <source>
        <dbReference type="Pfam" id="PF01578"/>
    </source>
</evidence>
<evidence type="ECO:0000256" key="5">
    <source>
        <dbReference type="ARBA" id="ARBA00022692"/>
    </source>
</evidence>
<dbReference type="InterPro" id="IPR003568">
    <property type="entry name" value="Cyt_c_biogenesis_CcmF"/>
</dbReference>
<dbReference type="Pfam" id="PF16327">
    <property type="entry name" value="CcmF_C"/>
    <property type="match status" value="1"/>
</dbReference>
<feature type="transmembrane region" description="Helical" evidence="10">
    <location>
        <begin position="351"/>
        <end position="374"/>
    </location>
</feature>
<evidence type="ECO:0000256" key="7">
    <source>
        <dbReference type="ARBA" id="ARBA00022989"/>
    </source>
</evidence>
<dbReference type="GO" id="GO:0015232">
    <property type="term" value="F:heme transmembrane transporter activity"/>
    <property type="evidence" value="ECO:0007669"/>
    <property type="project" value="InterPro"/>
</dbReference>
<evidence type="ECO:0008006" key="14">
    <source>
        <dbReference type="Google" id="ProtNLM"/>
    </source>
</evidence>
<feature type="domain" description="Cytochrome c-type biogenesis protein CcmF C-terminal" evidence="12">
    <location>
        <begin position="315"/>
        <end position="647"/>
    </location>
</feature>
<feature type="transmembrane region" description="Helical" evidence="10">
    <location>
        <begin position="123"/>
        <end position="143"/>
    </location>
</feature>
<evidence type="ECO:0000256" key="3">
    <source>
        <dbReference type="ARBA" id="ARBA00022475"/>
    </source>
</evidence>
<keyword evidence="8 10" id="KW-0472">Membrane</keyword>
<comment type="function">
    <text evidence="9">Required for the biogenesis of c-type cytochromes. Possible subunit of a heme lyase.</text>
</comment>
<evidence type="ECO:0000256" key="10">
    <source>
        <dbReference type="SAM" id="Phobius"/>
    </source>
</evidence>
<dbReference type="Pfam" id="PF01578">
    <property type="entry name" value="Cytochrom_C_asm"/>
    <property type="match status" value="1"/>
</dbReference>
<keyword evidence="3" id="KW-1003">Cell membrane</keyword>
<keyword evidence="6" id="KW-0201">Cytochrome c-type biogenesis</keyword>
<dbReference type="PANTHER" id="PTHR43653:SF1">
    <property type="entry name" value="CYTOCHROME C-TYPE BIOGENESIS PROTEIN CCMF"/>
    <property type="match status" value="1"/>
</dbReference>